<dbReference type="InterPro" id="IPR012423">
    <property type="entry name" value="Eaf7/MRGBP"/>
</dbReference>
<evidence type="ECO:0000313" key="9">
    <source>
        <dbReference type="EMBL" id="KAF2279176.1"/>
    </source>
</evidence>
<keyword evidence="3" id="KW-0156">Chromatin regulator</keyword>
<dbReference type="RefSeq" id="XP_033656715.1">
    <property type="nucleotide sequence ID" value="XM_033795264.1"/>
</dbReference>
<dbReference type="GeneID" id="54548439"/>
<dbReference type="EMBL" id="ML986486">
    <property type="protein sequence ID" value="KAF2279176.1"/>
    <property type="molecule type" value="Genomic_DNA"/>
</dbReference>
<dbReference type="PANTHER" id="PTHR13581:SF5">
    <property type="entry name" value="MRG_MORF4L-BINDING PROTEIN"/>
    <property type="match status" value="1"/>
</dbReference>
<comment type="subcellular location">
    <subcellularLocation>
        <location evidence="1">Nucleus</location>
    </subcellularLocation>
</comment>
<feature type="compositionally biased region" description="Polar residues" evidence="8">
    <location>
        <begin position="198"/>
        <end position="210"/>
    </location>
</feature>
<name>A0A6A6JTW7_WESOR</name>
<reference evidence="9" key="1">
    <citation type="journal article" date="2020" name="Stud. Mycol.">
        <title>101 Dothideomycetes genomes: a test case for predicting lifestyles and emergence of pathogens.</title>
        <authorList>
            <person name="Haridas S."/>
            <person name="Albert R."/>
            <person name="Binder M."/>
            <person name="Bloem J."/>
            <person name="Labutti K."/>
            <person name="Salamov A."/>
            <person name="Andreopoulos B."/>
            <person name="Baker S."/>
            <person name="Barry K."/>
            <person name="Bills G."/>
            <person name="Bluhm B."/>
            <person name="Cannon C."/>
            <person name="Castanera R."/>
            <person name="Culley D."/>
            <person name="Daum C."/>
            <person name="Ezra D."/>
            <person name="Gonzalez J."/>
            <person name="Henrissat B."/>
            <person name="Kuo A."/>
            <person name="Liang C."/>
            <person name="Lipzen A."/>
            <person name="Lutzoni F."/>
            <person name="Magnuson J."/>
            <person name="Mondo S."/>
            <person name="Nolan M."/>
            <person name="Ohm R."/>
            <person name="Pangilinan J."/>
            <person name="Park H.-J."/>
            <person name="Ramirez L."/>
            <person name="Alfaro M."/>
            <person name="Sun H."/>
            <person name="Tritt A."/>
            <person name="Yoshinaga Y."/>
            <person name="Zwiers L.-H."/>
            <person name="Turgeon B."/>
            <person name="Goodwin S."/>
            <person name="Spatafora J."/>
            <person name="Crous P."/>
            <person name="Grigoriev I."/>
        </authorList>
    </citation>
    <scope>NUCLEOTIDE SEQUENCE</scope>
    <source>
        <strain evidence="9">CBS 379.55</strain>
    </source>
</reference>
<dbReference type="GO" id="GO:0006325">
    <property type="term" value="P:chromatin organization"/>
    <property type="evidence" value="ECO:0007669"/>
    <property type="project" value="UniProtKB-KW"/>
</dbReference>
<keyword evidence="10" id="KW-1185">Reference proteome</keyword>
<dbReference type="GO" id="GO:0006357">
    <property type="term" value="P:regulation of transcription by RNA polymerase II"/>
    <property type="evidence" value="ECO:0007669"/>
    <property type="project" value="TreeGrafter"/>
</dbReference>
<organism evidence="9 10">
    <name type="scientific">Westerdykella ornata</name>
    <dbReference type="NCBI Taxonomy" id="318751"/>
    <lineage>
        <taxon>Eukaryota</taxon>
        <taxon>Fungi</taxon>
        <taxon>Dikarya</taxon>
        <taxon>Ascomycota</taxon>
        <taxon>Pezizomycotina</taxon>
        <taxon>Dothideomycetes</taxon>
        <taxon>Pleosporomycetidae</taxon>
        <taxon>Pleosporales</taxon>
        <taxon>Sporormiaceae</taxon>
        <taxon>Westerdykella</taxon>
    </lineage>
</organism>
<feature type="region of interest" description="Disordered" evidence="8">
    <location>
        <begin position="192"/>
        <end position="288"/>
    </location>
</feature>
<evidence type="ECO:0000256" key="1">
    <source>
        <dbReference type="ARBA" id="ARBA00004123"/>
    </source>
</evidence>
<dbReference type="GO" id="GO:0035267">
    <property type="term" value="C:NuA4 histone acetyltransferase complex"/>
    <property type="evidence" value="ECO:0007669"/>
    <property type="project" value="TreeGrafter"/>
</dbReference>
<gene>
    <name evidence="9" type="ORF">EI97DRAFT_371010</name>
</gene>
<evidence type="ECO:0000256" key="5">
    <source>
        <dbReference type="ARBA" id="ARBA00023163"/>
    </source>
</evidence>
<evidence type="ECO:0000256" key="7">
    <source>
        <dbReference type="ARBA" id="ARBA00025178"/>
    </source>
</evidence>
<evidence type="ECO:0000256" key="4">
    <source>
        <dbReference type="ARBA" id="ARBA00023015"/>
    </source>
</evidence>
<sequence>MPPRKRVKAAAASTPSSDAQQKPPQENDEVIEPLGQPSPDDDDRLNDPWTDDQETQLFKSMIRWKPTGLHKHFRMICIHNNMRSLGFATEDAQHTRIPGVWRKLSQLYDLHALDEREVAYAFQDSPDPLDPDEAYNIPDFELPEDEFGELMWHRRFHGPGSAVSSSPPFIPIEEDKALYHPGIGLLRDLPEGAKSQRAESNSATIATPKSTRNKKTTKAAAAKTGKVTRSGRKAQPAQSESAEEEEEEGEEEEEEEIAESEAETAPSTRRTNRSGARAKPVPKRTRKR</sequence>
<feature type="compositionally biased region" description="Acidic residues" evidence="8">
    <location>
        <begin position="241"/>
        <end position="262"/>
    </location>
</feature>
<evidence type="ECO:0000256" key="8">
    <source>
        <dbReference type="SAM" id="MobiDB-lite"/>
    </source>
</evidence>
<dbReference type="OrthoDB" id="5595141at2759"/>
<dbReference type="Pfam" id="PF07904">
    <property type="entry name" value="Eaf7"/>
    <property type="match status" value="1"/>
</dbReference>
<keyword evidence="5" id="KW-0804">Transcription</keyword>
<evidence type="ECO:0000256" key="3">
    <source>
        <dbReference type="ARBA" id="ARBA00022853"/>
    </source>
</evidence>
<evidence type="ECO:0000256" key="6">
    <source>
        <dbReference type="ARBA" id="ARBA00023242"/>
    </source>
</evidence>
<dbReference type="AlphaFoldDB" id="A0A6A6JTW7"/>
<evidence type="ECO:0000256" key="2">
    <source>
        <dbReference type="ARBA" id="ARBA00007117"/>
    </source>
</evidence>
<dbReference type="GO" id="GO:0005634">
    <property type="term" value="C:nucleus"/>
    <property type="evidence" value="ECO:0007669"/>
    <property type="project" value="UniProtKB-SubCell"/>
</dbReference>
<proteinExistence type="inferred from homology"/>
<evidence type="ECO:0000313" key="10">
    <source>
        <dbReference type="Proteomes" id="UP000800097"/>
    </source>
</evidence>
<feature type="compositionally biased region" description="Polar residues" evidence="8">
    <location>
        <begin position="13"/>
        <end position="24"/>
    </location>
</feature>
<keyword evidence="4" id="KW-0805">Transcription regulation</keyword>
<comment type="similarity">
    <text evidence="2">Belongs to the EAF7 family.</text>
</comment>
<dbReference type="Proteomes" id="UP000800097">
    <property type="component" value="Unassembled WGS sequence"/>
</dbReference>
<comment type="function">
    <text evidence="7">Component of the NuA4 histone acetyltransferase complex which is involved in transcriptional activation of selected genes principally by acetylation of nucleosomal histone H4 and H2A. The NuA4 complex is also involved in DNA repair.</text>
</comment>
<feature type="compositionally biased region" description="Acidic residues" evidence="8">
    <location>
        <begin position="39"/>
        <end position="50"/>
    </location>
</feature>
<keyword evidence="6" id="KW-0539">Nucleus</keyword>
<accession>A0A6A6JTW7</accession>
<protein>
    <submittedName>
        <fullName evidence="9">CT20-domain-containing protein</fullName>
    </submittedName>
</protein>
<dbReference type="PANTHER" id="PTHR13581">
    <property type="entry name" value="MRG-BINDING PROTEIN"/>
    <property type="match status" value="1"/>
</dbReference>
<feature type="region of interest" description="Disordered" evidence="8">
    <location>
        <begin position="1"/>
        <end position="50"/>
    </location>
</feature>